<evidence type="ECO:0000313" key="1">
    <source>
        <dbReference type="EMBL" id="KND96977.1"/>
    </source>
</evidence>
<reference evidence="2" key="1">
    <citation type="journal article" date="2015" name="BMC Genomics">
        <title>Draft genome of a commonly misdiagnosed multidrug resistant pathogen Candida auris.</title>
        <authorList>
            <person name="Chatterjee S."/>
            <person name="Alampalli S.V."/>
            <person name="Nageshan R.K."/>
            <person name="Chettiar S.T."/>
            <person name="Joshi S."/>
            <person name="Tatu U.S."/>
        </authorList>
    </citation>
    <scope>NUCLEOTIDE SEQUENCE [LARGE SCALE GENOMIC DNA]</scope>
    <source>
        <strain evidence="2">6684</strain>
    </source>
</reference>
<organism evidence="1 2">
    <name type="scientific">Candidozyma auris</name>
    <name type="common">Yeast</name>
    <name type="synonym">Candida auris</name>
    <dbReference type="NCBI Taxonomy" id="498019"/>
    <lineage>
        <taxon>Eukaryota</taxon>
        <taxon>Fungi</taxon>
        <taxon>Dikarya</taxon>
        <taxon>Ascomycota</taxon>
        <taxon>Saccharomycotina</taxon>
        <taxon>Pichiomycetes</taxon>
        <taxon>Metschnikowiaceae</taxon>
        <taxon>Candidozyma</taxon>
    </lineage>
</organism>
<gene>
    <name evidence="1" type="ORF">QG37_06672</name>
</gene>
<name>A0A0L0NS37_CANAR</name>
<dbReference type="VEuPathDB" id="FungiDB:QG37_06672"/>
<dbReference type="EMBL" id="LGST01000047">
    <property type="protein sequence ID" value="KND96977.1"/>
    <property type="molecule type" value="Genomic_DNA"/>
</dbReference>
<proteinExistence type="predicted"/>
<comment type="caution">
    <text evidence="1">The sequence shown here is derived from an EMBL/GenBank/DDBJ whole genome shotgun (WGS) entry which is preliminary data.</text>
</comment>
<dbReference type="Proteomes" id="UP000037122">
    <property type="component" value="Unassembled WGS sequence"/>
</dbReference>
<accession>A0A0L0NS37</accession>
<sequence>MIEDEYTTMKSKGMLQYKQLKADGDREKAVR</sequence>
<dbReference type="AlphaFoldDB" id="A0A0L0NS37"/>
<evidence type="ECO:0000313" key="2">
    <source>
        <dbReference type="Proteomes" id="UP000037122"/>
    </source>
</evidence>
<protein>
    <submittedName>
        <fullName evidence="1">Uncharacterized protein</fullName>
    </submittedName>
</protein>